<organism evidence="2 3">
    <name type="scientific">Kaistia nematophila</name>
    <dbReference type="NCBI Taxonomy" id="2994654"/>
    <lineage>
        <taxon>Bacteria</taxon>
        <taxon>Pseudomonadati</taxon>
        <taxon>Pseudomonadota</taxon>
        <taxon>Alphaproteobacteria</taxon>
        <taxon>Hyphomicrobiales</taxon>
        <taxon>Kaistiaceae</taxon>
        <taxon>Kaistia</taxon>
    </lineage>
</organism>
<accession>A0A9X3E559</accession>
<dbReference type="AlphaFoldDB" id="A0A9X3E559"/>
<comment type="caution">
    <text evidence="2">The sequence shown here is derived from an EMBL/GenBank/DDBJ whole genome shotgun (WGS) entry which is preliminary data.</text>
</comment>
<feature type="domain" description="Xylose isomerase-like TIM barrel" evidence="1">
    <location>
        <begin position="39"/>
        <end position="244"/>
    </location>
</feature>
<reference evidence="2" key="1">
    <citation type="submission" date="2022-11" db="EMBL/GenBank/DDBJ databases">
        <title>Biodiversity and phylogenetic relationships of bacteria.</title>
        <authorList>
            <person name="Machado R.A.R."/>
            <person name="Bhat A."/>
            <person name="Loulou A."/>
            <person name="Kallel S."/>
        </authorList>
    </citation>
    <scope>NUCLEOTIDE SEQUENCE</scope>
    <source>
        <strain evidence="2">K-TC2</strain>
    </source>
</reference>
<dbReference type="GO" id="GO:0016853">
    <property type="term" value="F:isomerase activity"/>
    <property type="evidence" value="ECO:0007669"/>
    <property type="project" value="UniProtKB-KW"/>
</dbReference>
<dbReference type="Proteomes" id="UP001144805">
    <property type="component" value="Unassembled WGS sequence"/>
</dbReference>
<evidence type="ECO:0000313" key="3">
    <source>
        <dbReference type="Proteomes" id="UP001144805"/>
    </source>
</evidence>
<dbReference type="RefSeq" id="WP_266340912.1">
    <property type="nucleotide sequence ID" value="NZ_JAPKNK010000013.1"/>
</dbReference>
<dbReference type="InterPro" id="IPR036237">
    <property type="entry name" value="Xyl_isomerase-like_sf"/>
</dbReference>
<dbReference type="SUPFAM" id="SSF51658">
    <property type="entry name" value="Xylose isomerase-like"/>
    <property type="match status" value="1"/>
</dbReference>
<dbReference type="InterPro" id="IPR013022">
    <property type="entry name" value="Xyl_isomerase-like_TIM-brl"/>
</dbReference>
<evidence type="ECO:0000259" key="1">
    <source>
        <dbReference type="Pfam" id="PF01261"/>
    </source>
</evidence>
<keyword evidence="3" id="KW-1185">Reference proteome</keyword>
<dbReference type="InterPro" id="IPR050312">
    <property type="entry name" value="IolE/XylAMocC-like"/>
</dbReference>
<keyword evidence="2" id="KW-0413">Isomerase</keyword>
<sequence length="270" mass="29678">MKLSLTTWSLRGLTLDEAAGFSRVLGIGALDLGYFYKPGLDREALIADPDGMAERVLKLGVALPNLYHLFGGSLSDRNLADPRHRAQNEADFRQVVHFARSAGLGSVFVLPGVVNPGQDRAAALVESAESLRRLVAIAAPEGIQLTIEPHVHSYLESPTLVLDLLDRVPGLELVLDYAHFVCLGYRQEEIDVLAPHAAHVHLRQARMGVLQCKLSLGTLNFPAMLGTLRAAGYDGYLAIEYVHQDYMDGLHDDVLTETIDMRDCVREWLA</sequence>
<gene>
    <name evidence="2" type="ORF">OSH07_22305</name>
</gene>
<dbReference type="PANTHER" id="PTHR12110">
    <property type="entry name" value="HYDROXYPYRUVATE ISOMERASE"/>
    <property type="match status" value="1"/>
</dbReference>
<dbReference type="PANTHER" id="PTHR12110:SF53">
    <property type="entry name" value="BLR5974 PROTEIN"/>
    <property type="match status" value="1"/>
</dbReference>
<dbReference type="Gene3D" id="3.20.20.150">
    <property type="entry name" value="Divalent-metal-dependent TIM barrel enzymes"/>
    <property type="match status" value="1"/>
</dbReference>
<dbReference type="EMBL" id="JAPKNK010000013">
    <property type="protein sequence ID" value="MCX5571950.1"/>
    <property type="molecule type" value="Genomic_DNA"/>
</dbReference>
<evidence type="ECO:0000313" key="2">
    <source>
        <dbReference type="EMBL" id="MCX5571950.1"/>
    </source>
</evidence>
<protein>
    <submittedName>
        <fullName evidence="2">Sugar phosphate isomerase/epimerase</fullName>
    </submittedName>
</protein>
<name>A0A9X3E559_9HYPH</name>
<dbReference type="Pfam" id="PF01261">
    <property type="entry name" value="AP_endonuc_2"/>
    <property type="match status" value="1"/>
</dbReference>
<proteinExistence type="predicted"/>